<dbReference type="NCBIfam" id="TIGR02246">
    <property type="entry name" value="SgcJ/EcaC family oxidoreductase"/>
    <property type="match status" value="1"/>
</dbReference>
<protein>
    <recommendedName>
        <fullName evidence="2">DUF4440 domain-containing protein</fullName>
    </recommendedName>
</protein>
<gene>
    <name evidence="3" type="ORF">AWB79_04371</name>
</gene>
<dbReference type="STRING" id="1777140.AWB79_04371"/>
<evidence type="ECO:0000259" key="2">
    <source>
        <dbReference type="Pfam" id="PF14534"/>
    </source>
</evidence>
<dbReference type="EMBL" id="FCOA02000015">
    <property type="protein sequence ID" value="SAK74546.1"/>
    <property type="molecule type" value="Genomic_DNA"/>
</dbReference>
<evidence type="ECO:0000313" key="4">
    <source>
        <dbReference type="Proteomes" id="UP000054851"/>
    </source>
</evidence>
<dbReference type="OrthoDB" id="8757724at2"/>
<evidence type="ECO:0000256" key="1">
    <source>
        <dbReference type="SAM" id="SignalP"/>
    </source>
</evidence>
<feature type="signal peptide" evidence="1">
    <location>
        <begin position="1"/>
        <end position="27"/>
    </location>
</feature>
<accession>A0A158BY25</accession>
<proteinExistence type="predicted"/>
<sequence length="155" mass="16823">MLKNASRHFSRAALFSALALSTASAFAGSSQADFRPRLDKIETSWKAQDADAVASVYSKDAIVTGQDSPDAAKGRAAVSAKVKELMAGARSTKISIYDTQVLSDRSALTWVTWDVEPKDSQEKPFSTKSLFVWKKVGNEWLIVADMYALGPMSAK</sequence>
<dbReference type="Pfam" id="PF14534">
    <property type="entry name" value="DUF4440"/>
    <property type="match status" value="1"/>
</dbReference>
<reference evidence="3" key="1">
    <citation type="submission" date="2016-01" db="EMBL/GenBank/DDBJ databases">
        <authorList>
            <person name="Peeters C."/>
        </authorList>
    </citation>
    <scope>NUCLEOTIDE SEQUENCE</scope>
    <source>
        <strain evidence="3">LMG 29322</strain>
    </source>
</reference>
<dbReference type="SUPFAM" id="SSF54427">
    <property type="entry name" value="NTF2-like"/>
    <property type="match status" value="1"/>
</dbReference>
<dbReference type="InterPro" id="IPR011944">
    <property type="entry name" value="Steroid_delta5-4_isomerase"/>
</dbReference>
<comment type="caution">
    <text evidence="3">The sequence shown here is derived from an EMBL/GenBank/DDBJ whole genome shotgun (WGS) entry which is preliminary data.</text>
</comment>
<dbReference type="AlphaFoldDB" id="A0A158BY25"/>
<dbReference type="Proteomes" id="UP000054851">
    <property type="component" value="Unassembled WGS sequence"/>
</dbReference>
<name>A0A158BY25_9BURK</name>
<dbReference type="InterPro" id="IPR027843">
    <property type="entry name" value="DUF4440"/>
</dbReference>
<keyword evidence="4" id="KW-1185">Reference proteome</keyword>
<feature type="domain" description="DUF4440" evidence="2">
    <location>
        <begin position="41"/>
        <end position="142"/>
    </location>
</feature>
<organism evidence="3 4">
    <name type="scientific">Caballeronia hypogeia</name>
    <dbReference type="NCBI Taxonomy" id="1777140"/>
    <lineage>
        <taxon>Bacteria</taxon>
        <taxon>Pseudomonadati</taxon>
        <taxon>Pseudomonadota</taxon>
        <taxon>Betaproteobacteria</taxon>
        <taxon>Burkholderiales</taxon>
        <taxon>Burkholderiaceae</taxon>
        <taxon>Caballeronia</taxon>
    </lineage>
</organism>
<dbReference type="RefSeq" id="WP_061169502.1">
    <property type="nucleotide sequence ID" value="NZ_FCOA02000015.1"/>
</dbReference>
<feature type="chain" id="PRO_5007622389" description="DUF4440 domain-containing protein" evidence="1">
    <location>
        <begin position="28"/>
        <end position="155"/>
    </location>
</feature>
<dbReference type="Gene3D" id="3.10.450.50">
    <property type="match status" value="1"/>
</dbReference>
<dbReference type="InterPro" id="IPR032710">
    <property type="entry name" value="NTF2-like_dom_sf"/>
</dbReference>
<evidence type="ECO:0000313" key="3">
    <source>
        <dbReference type="EMBL" id="SAK74546.1"/>
    </source>
</evidence>
<keyword evidence="1" id="KW-0732">Signal</keyword>